<evidence type="ECO:0000256" key="2">
    <source>
        <dbReference type="ARBA" id="ARBA00023015"/>
    </source>
</evidence>
<dbReference type="EMBL" id="FUZF01000001">
    <property type="protein sequence ID" value="SKB40349.1"/>
    <property type="molecule type" value="Genomic_DNA"/>
</dbReference>
<dbReference type="InterPro" id="IPR007627">
    <property type="entry name" value="RNA_pol_sigma70_r2"/>
</dbReference>
<dbReference type="STRING" id="1513896.SAMN05660841_00320"/>
<dbReference type="SUPFAM" id="SSF88946">
    <property type="entry name" value="Sigma2 domain of RNA polymerase sigma factors"/>
    <property type="match status" value="1"/>
</dbReference>
<proteinExistence type="inferred from homology"/>
<dbReference type="Gene3D" id="1.10.10.10">
    <property type="entry name" value="Winged helix-like DNA-binding domain superfamily/Winged helix DNA-binding domain"/>
    <property type="match status" value="1"/>
</dbReference>
<dbReference type="InterPro" id="IPR013324">
    <property type="entry name" value="RNA_pol_sigma_r3/r4-like"/>
</dbReference>
<dbReference type="CDD" id="cd06171">
    <property type="entry name" value="Sigma70_r4"/>
    <property type="match status" value="1"/>
</dbReference>
<dbReference type="InterPro" id="IPR036388">
    <property type="entry name" value="WH-like_DNA-bd_sf"/>
</dbReference>
<sequence length="203" mass="23738">MQYTISNLMAISPLSNESELLTQIATGSPKAFRDIFDHYHGYVYTFAKKITRSETEAEEIVQDIFLKIWFTRNNLLEINNFGAYLSRLVRNKALNQLRSESIRHKGKDEVLSNSAPYDLSTQQVLDYKEVRNILDQALALLPEKQREIYLMCHEQGLKYDEVAAQLDISSHTVHYHMKQALQFIREHFNKYSLVYPALLILFF</sequence>
<feature type="domain" description="RNA polymerase sigma-70 region 2" evidence="5">
    <location>
        <begin position="36"/>
        <end position="100"/>
    </location>
</feature>
<accession>A0A1T5AZU6</accession>
<dbReference type="PANTHER" id="PTHR43133:SF46">
    <property type="entry name" value="RNA POLYMERASE SIGMA-70 FACTOR ECF SUBFAMILY"/>
    <property type="match status" value="1"/>
</dbReference>
<evidence type="ECO:0000256" key="3">
    <source>
        <dbReference type="ARBA" id="ARBA00023082"/>
    </source>
</evidence>
<feature type="domain" description="RNA polymerase sigma factor 70 region 4 type 2" evidence="6">
    <location>
        <begin position="132"/>
        <end position="183"/>
    </location>
</feature>
<evidence type="ECO:0000259" key="5">
    <source>
        <dbReference type="Pfam" id="PF04542"/>
    </source>
</evidence>
<evidence type="ECO:0000313" key="7">
    <source>
        <dbReference type="EMBL" id="SKB40349.1"/>
    </source>
</evidence>
<dbReference type="InterPro" id="IPR013325">
    <property type="entry name" value="RNA_pol_sigma_r2"/>
</dbReference>
<dbReference type="GO" id="GO:0016987">
    <property type="term" value="F:sigma factor activity"/>
    <property type="evidence" value="ECO:0007669"/>
    <property type="project" value="UniProtKB-KW"/>
</dbReference>
<dbReference type="InterPro" id="IPR014284">
    <property type="entry name" value="RNA_pol_sigma-70_dom"/>
</dbReference>
<organism evidence="7 8">
    <name type="scientific">Sphingobacterium nematocida</name>
    <dbReference type="NCBI Taxonomy" id="1513896"/>
    <lineage>
        <taxon>Bacteria</taxon>
        <taxon>Pseudomonadati</taxon>
        <taxon>Bacteroidota</taxon>
        <taxon>Sphingobacteriia</taxon>
        <taxon>Sphingobacteriales</taxon>
        <taxon>Sphingobacteriaceae</taxon>
        <taxon>Sphingobacterium</taxon>
    </lineage>
</organism>
<dbReference type="InterPro" id="IPR014327">
    <property type="entry name" value="RNA_pol_sigma70_bacteroid"/>
</dbReference>
<dbReference type="GO" id="GO:0003677">
    <property type="term" value="F:DNA binding"/>
    <property type="evidence" value="ECO:0007669"/>
    <property type="project" value="InterPro"/>
</dbReference>
<dbReference type="InterPro" id="IPR013249">
    <property type="entry name" value="RNA_pol_sigma70_r4_t2"/>
</dbReference>
<name>A0A1T5AZU6_9SPHI</name>
<dbReference type="SUPFAM" id="SSF88659">
    <property type="entry name" value="Sigma3 and sigma4 domains of RNA polymerase sigma factors"/>
    <property type="match status" value="1"/>
</dbReference>
<dbReference type="Gene3D" id="1.10.1740.10">
    <property type="match status" value="1"/>
</dbReference>
<reference evidence="8" key="1">
    <citation type="submission" date="2017-02" db="EMBL/GenBank/DDBJ databases">
        <authorList>
            <person name="Varghese N."/>
            <person name="Submissions S."/>
        </authorList>
    </citation>
    <scope>NUCLEOTIDE SEQUENCE [LARGE SCALE GENOMIC DNA]</scope>
    <source>
        <strain evidence="8">DSM 24091</strain>
    </source>
</reference>
<dbReference type="Pfam" id="PF04542">
    <property type="entry name" value="Sigma70_r2"/>
    <property type="match status" value="1"/>
</dbReference>
<dbReference type="NCBIfam" id="TIGR02937">
    <property type="entry name" value="sigma70-ECF"/>
    <property type="match status" value="1"/>
</dbReference>
<comment type="similarity">
    <text evidence="1">Belongs to the sigma-70 factor family. ECF subfamily.</text>
</comment>
<evidence type="ECO:0000256" key="1">
    <source>
        <dbReference type="ARBA" id="ARBA00010641"/>
    </source>
</evidence>
<dbReference type="NCBIfam" id="TIGR02985">
    <property type="entry name" value="Sig70_bacteroi1"/>
    <property type="match status" value="1"/>
</dbReference>
<keyword evidence="2" id="KW-0805">Transcription regulation</keyword>
<dbReference type="RefSeq" id="WP_245800897.1">
    <property type="nucleotide sequence ID" value="NZ_FUZF01000001.1"/>
</dbReference>
<evidence type="ECO:0000259" key="6">
    <source>
        <dbReference type="Pfam" id="PF08281"/>
    </source>
</evidence>
<dbReference type="InterPro" id="IPR039425">
    <property type="entry name" value="RNA_pol_sigma-70-like"/>
</dbReference>
<dbReference type="Proteomes" id="UP000190150">
    <property type="component" value="Unassembled WGS sequence"/>
</dbReference>
<dbReference type="PANTHER" id="PTHR43133">
    <property type="entry name" value="RNA POLYMERASE ECF-TYPE SIGMA FACTO"/>
    <property type="match status" value="1"/>
</dbReference>
<keyword evidence="3" id="KW-0731">Sigma factor</keyword>
<evidence type="ECO:0000256" key="4">
    <source>
        <dbReference type="ARBA" id="ARBA00023163"/>
    </source>
</evidence>
<gene>
    <name evidence="7" type="ORF">SAMN05660841_00320</name>
</gene>
<keyword evidence="8" id="KW-1185">Reference proteome</keyword>
<dbReference type="AlphaFoldDB" id="A0A1T5AZU6"/>
<keyword evidence="4" id="KW-0804">Transcription</keyword>
<evidence type="ECO:0000313" key="8">
    <source>
        <dbReference type="Proteomes" id="UP000190150"/>
    </source>
</evidence>
<dbReference type="Pfam" id="PF08281">
    <property type="entry name" value="Sigma70_r4_2"/>
    <property type="match status" value="1"/>
</dbReference>
<dbReference type="GO" id="GO:0006352">
    <property type="term" value="P:DNA-templated transcription initiation"/>
    <property type="evidence" value="ECO:0007669"/>
    <property type="project" value="InterPro"/>
</dbReference>
<protein>
    <submittedName>
        <fullName evidence="7">RNA polymerase sigma-70 factor, ECF subfamily</fullName>
    </submittedName>
</protein>